<gene>
    <name evidence="11" type="ORF">GTA51_10580</name>
</gene>
<evidence type="ECO:0000259" key="9">
    <source>
        <dbReference type="PROSITE" id="PS50109"/>
    </source>
</evidence>
<dbReference type="SMART" id="SM00304">
    <property type="entry name" value="HAMP"/>
    <property type="match status" value="1"/>
</dbReference>
<dbReference type="PANTHER" id="PTHR43047">
    <property type="entry name" value="TWO-COMPONENT HISTIDINE PROTEIN KINASE"/>
    <property type="match status" value="1"/>
</dbReference>
<evidence type="ECO:0000256" key="1">
    <source>
        <dbReference type="ARBA" id="ARBA00000085"/>
    </source>
</evidence>
<dbReference type="SUPFAM" id="SSF55874">
    <property type="entry name" value="ATPase domain of HSP90 chaperone/DNA topoisomerase II/histidine kinase"/>
    <property type="match status" value="1"/>
</dbReference>
<evidence type="ECO:0000313" key="12">
    <source>
        <dbReference type="Proteomes" id="UP000482487"/>
    </source>
</evidence>
<evidence type="ECO:0000256" key="7">
    <source>
        <dbReference type="SAM" id="Coils"/>
    </source>
</evidence>
<keyword evidence="6 11" id="KW-0418">Kinase</keyword>
<dbReference type="GO" id="GO:0000155">
    <property type="term" value="F:phosphorelay sensor kinase activity"/>
    <property type="evidence" value="ECO:0007669"/>
    <property type="project" value="InterPro"/>
</dbReference>
<keyword evidence="8" id="KW-0812">Transmembrane</keyword>
<evidence type="ECO:0000256" key="6">
    <source>
        <dbReference type="ARBA" id="ARBA00022777"/>
    </source>
</evidence>
<accession>A0A7C9MJL7</accession>
<evidence type="ECO:0000256" key="5">
    <source>
        <dbReference type="ARBA" id="ARBA00022679"/>
    </source>
</evidence>
<dbReference type="Gene3D" id="1.10.287.130">
    <property type="match status" value="1"/>
</dbReference>
<evidence type="ECO:0000313" key="11">
    <source>
        <dbReference type="EMBL" id="MYL83569.1"/>
    </source>
</evidence>
<dbReference type="GO" id="GO:0009927">
    <property type="term" value="F:histidine phosphotransfer kinase activity"/>
    <property type="evidence" value="ECO:0007669"/>
    <property type="project" value="TreeGrafter"/>
</dbReference>
<evidence type="ECO:0000256" key="2">
    <source>
        <dbReference type="ARBA" id="ARBA00004370"/>
    </source>
</evidence>
<dbReference type="Gene3D" id="3.30.565.10">
    <property type="entry name" value="Histidine kinase-like ATPase, C-terminal domain"/>
    <property type="match status" value="1"/>
</dbReference>
<keyword evidence="5" id="KW-0808">Transferase</keyword>
<dbReference type="InterPro" id="IPR032255">
    <property type="entry name" value="HBM"/>
</dbReference>
<keyword evidence="7" id="KW-0175">Coiled coil</keyword>
<dbReference type="Proteomes" id="UP000482487">
    <property type="component" value="Unassembled WGS sequence"/>
</dbReference>
<dbReference type="InterPro" id="IPR003660">
    <property type="entry name" value="HAMP_dom"/>
</dbReference>
<dbReference type="PROSITE" id="PS50885">
    <property type="entry name" value="HAMP"/>
    <property type="match status" value="1"/>
</dbReference>
<dbReference type="CDD" id="cd00082">
    <property type="entry name" value="HisKA"/>
    <property type="match status" value="1"/>
</dbReference>
<keyword evidence="8" id="KW-0472">Membrane</keyword>
<reference evidence="11 12" key="1">
    <citation type="submission" date="2020-01" db="EMBL/GenBank/DDBJ databases">
        <title>Genome sequence of Desulfovibrio aerotolerans DSM 16695(T).</title>
        <authorList>
            <person name="Karnachuk O."/>
            <person name="Avakyan M."/>
            <person name="Mardanov A."/>
            <person name="Kadnikov V."/>
            <person name="Ravin N."/>
        </authorList>
    </citation>
    <scope>NUCLEOTIDE SEQUENCE [LARGE SCALE GENOMIC DNA]</scope>
    <source>
        <strain evidence="11 12">DSM 16695</strain>
    </source>
</reference>
<feature type="domain" description="HAMP" evidence="10">
    <location>
        <begin position="276"/>
        <end position="328"/>
    </location>
</feature>
<evidence type="ECO:0000256" key="8">
    <source>
        <dbReference type="SAM" id="Phobius"/>
    </source>
</evidence>
<dbReference type="InterPro" id="IPR004358">
    <property type="entry name" value="Sig_transdc_His_kin-like_C"/>
</dbReference>
<comment type="caution">
    <text evidence="11">The sequence shown here is derived from an EMBL/GenBank/DDBJ whole genome shotgun (WGS) entry which is preliminary data.</text>
</comment>
<dbReference type="EMBL" id="WVUD01000016">
    <property type="protein sequence ID" value="MYL83569.1"/>
    <property type="molecule type" value="Genomic_DNA"/>
</dbReference>
<feature type="transmembrane region" description="Helical" evidence="8">
    <location>
        <begin position="254"/>
        <end position="275"/>
    </location>
</feature>
<dbReference type="InterPro" id="IPR036097">
    <property type="entry name" value="HisK_dim/P_sf"/>
</dbReference>
<dbReference type="SUPFAM" id="SSF47384">
    <property type="entry name" value="Homodimeric domain of signal transducing histidine kinase"/>
    <property type="match status" value="1"/>
</dbReference>
<dbReference type="PRINTS" id="PR00344">
    <property type="entry name" value="BCTRLSENSOR"/>
</dbReference>
<dbReference type="Pfam" id="PF00512">
    <property type="entry name" value="HisKA"/>
    <property type="match status" value="1"/>
</dbReference>
<keyword evidence="12" id="KW-1185">Reference proteome</keyword>
<feature type="domain" description="Histidine kinase" evidence="9">
    <location>
        <begin position="357"/>
        <end position="589"/>
    </location>
</feature>
<dbReference type="PROSITE" id="PS50109">
    <property type="entry name" value="HIS_KIN"/>
    <property type="match status" value="1"/>
</dbReference>
<evidence type="ECO:0000256" key="4">
    <source>
        <dbReference type="ARBA" id="ARBA00022553"/>
    </source>
</evidence>
<dbReference type="InterPro" id="IPR003594">
    <property type="entry name" value="HATPase_dom"/>
</dbReference>
<dbReference type="Pfam" id="PF02518">
    <property type="entry name" value="HATPase_c"/>
    <property type="match status" value="1"/>
</dbReference>
<evidence type="ECO:0000259" key="10">
    <source>
        <dbReference type="PROSITE" id="PS50885"/>
    </source>
</evidence>
<protein>
    <recommendedName>
        <fullName evidence="3">histidine kinase</fullName>
        <ecNumber evidence="3">2.7.13.3</ecNumber>
    </recommendedName>
</protein>
<dbReference type="OrthoDB" id="9762798at2"/>
<evidence type="ECO:0000256" key="3">
    <source>
        <dbReference type="ARBA" id="ARBA00012438"/>
    </source>
</evidence>
<feature type="coiled-coil region" evidence="7">
    <location>
        <begin position="316"/>
        <end position="350"/>
    </location>
</feature>
<comment type="catalytic activity">
    <reaction evidence="1">
        <text>ATP + protein L-histidine = ADP + protein N-phospho-L-histidine.</text>
        <dbReference type="EC" id="2.7.13.3"/>
    </reaction>
</comment>
<dbReference type="RefSeq" id="WP_160960931.1">
    <property type="nucleotide sequence ID" value="NZ_WVUD01000016.1"/>
</dbReference>
<keyword evidence="4" id="KW-0597">Phosphoprotein</keyword>
<dbReference type="SMART" id="SM00387">
    <property type="entry name" value="HATPase_c"/>
    <property type="match status" value="1"/>
</dbReference>
<dbReference type="SMART" id="SM00388">
    <property type="entry name" value="HisKA"/>
    <property type="match status" value="1"/>
</dbReference>
<comment type="subcellular location">
    <subcellularLocation>
        <location evidence="2">Membrane</location>
    </subcellularLocation>
</comment>
<dbReference type="EC" id="2.7.13.3" evidence="3"/>
<dbReference type="AlphaFoldDB" id="A0A7C9MJL7"/>
<sequence>MPVSVKGKLATLCGSILAGFVLVFVVDYLESRCIERMLTLEQLAVTARIQALEMRRQEKNFFLRHDPEALAAVRGHQKAAVSAIETIRTLDPDHDPLCDAALAQLGAYLAGFMAMAGSPDIPDEADPVALYLERSQSLEQLAAVHPALAPAINRLMRLEKHWLASGTPDDLKRLRREGARLGETARQESTPPGEADRVLADYLTALAAYAGRVEQAGSTEAAFVAAARALEPVTEDLRTRYETKRHDITRSADLIVAALQLTILLLVALAAWGLFRSVAGPLAELGRHARRVARGEDGNLDPAAFSGEFQELATDLARMESHLRTTINTLADKEREARLARQRAETLSRVKSDFLGLVSHEFKTPLTSMVGFAQVMRKRLERGVFAKAARNDYELAAEAARYSHNLAIMLEEGRHLTGLIDNVLELAALESGDLPLALAPVSIADIVDRAAMPHLGAMTLKGLAFARDIPGNFPLVRCDRDRMVFVLGQLLSNAVKFTRSGHIACRVRREADMAVVTVEDTGQGIPAAMHEVVFEKFRQLGDATTGKMPGLGIGLAASRAVVEHHGGVIRIAGQPGHGVAVTFTLPLAGAGA</sequence>
<dbReference type="GO" id="GO:0005886">
    <property type="term" value="C:plasma membrane"/>
    <property type="evidence" value="ECO:0007669"/>
    <property type="project" value="TreeGrafter"/>
</dbReference>
<dbReference type="PANTHER" id="PTHR43047:SF72">
    <property type="entry name" value="OSMOSENSING HISTIDINE PROTEIN KINASE SLN1"/>
    <property type="match status" value="1"/>
</dbReference>
<dbReference type="Gene3D" id="6.10.340.10">
    <property type="match status" value="1"/>
</dbReference>
<keyword evidence="8" id="KW-1133">Transmembrane helix</keyword>
<dbReference type="InterPro" id="IPR005467">
    <property type="entry name" value="His_kinase_dom"/>
</dbReference>
<feature type="transmembrane region" description="Helical" evidence="8">
    <location>
        <begin position="6"/>
        <end position="29"/>
    </location>
</feature>
<proteinExistence type="predicted"/>
<organism evidence="11 12">
    <name type="scientific">Solidesulfovibrio aerotolerans</name>
    <dbReference type="NCBI Taxonomy" id="295255"/>
    <lineage>
        <taxon>Bacteria</taxon>
        <taxon>Pseudomonadati</taxon>
        <taxon>Thermodesulfobacteriota</taxon>
        <taxon>Desulfovibrionia</taxon>
        <taxon>Desulfovibrionales</taxon>
        <taxon>Desulfovibrionaceae</taxon>
        <taxon>Solidesulfovibrio</taxon>
    </lineage>
</organism>
<dbReference type="InterPro" id="IPR036890">
    <property type="entry name" value="HATPase_C_sf"/>
</dbReference>
<dbReference type="InterPro" id="IPR003661">
    <property type="entry name" value="HisK_dim/P_dom"/>
</dbReference>
<name>A0A7C9MJL7_9BACT</name>
<dbReference type="SMART" id="SM01358">
    <property type="entry name" value="HBM"/>
    <property type="match status" value="1"/>
</dbReference>